<keyword evidence="2" id="KW-1185">Reference proteome</keyword>
<evidence type="ECO:0000313" key="2">
    <source>
        <dbReference type="Proteomes" id="UP001054945"/>
    </source>
</evidence>
<dbReference type="Proteomes" id="UP001054945">
    <property type="component" value="Unassembled WGS sequence"/>
</dbReference>
<protein>
    <submittedName>
        <fullName evidence="1">Uncharacterized protein</fullName>
    </submittedName>
</protein>
<dbReference type="EMBL" id="BPLR01021706">
    <property type="protein sequence ID" value="GIX92610.1"/>
    <property type="molecule type" value="Genomic_DNA"/>
</dbReference>
<organism evidence="1 2">
    <name type="scientific">Caerostris extrusa</name>
    <name type="common">Bark spider</name>
    <name type="synonym">Caerostris bankana</name>
    <dbReference type="NCBI Taxonomy" id="172846"/>
    <lineage>
        <taxon>Eukaryota</taxon>
        <taxon>Metazoa</taxon>
        <taxon>Ecdysozoa</taxon>
        <taxon>Arthropoda</taxon>
        <taxon>Chelicerata</taxon>
        <taxon>Arachnida</taxon>
        <taxon>Araneae</taxon>
        <taxon>Araneomorphae</taxon>
        <taxon>Entelegynae</taxon>
        <taxon>Araneoidea</taxon>
        <taxon>Araneidae</taxon>
        <taxon>Caerostris</taxon>
    </lineage>
</organism>
<proteinExistence type="predicted"/>
<comment type="caution">
    <text evidence="1">The sequence shown here is derived from an EMBL/GenBank/DDBJ whole genome shotgun (WGS) entry which is preliminary data.</text>
</comment>
<name>A0AAV4P7N5_CAEEX</name>
<accession>A0AAV4P7N5</accession>
<dbReference type="AlphaFoldDB" id="A0AAV4P7N5"/>
<gene>
    <name evidence="1" type="ORF">CEXT_93791</name>
</gene>
<evidence type="ECO:0000313" key="1">
    <source>
        <dbReference type="EMBL" id="GIX92610.1"/>
    </source>
</evidence>
<reference evidence="1 2" key="1">
    <citation type="submission" date="2021-06" db="EMBL/GenBank/DDBJ databases">
        <title>Caerostris extrusa draft genome.</title>
        <authorList>
            <person name="Kono N."/>
            <person name="Arakawa K."/>
        </authorList>
    </citation>
    <scope>NUCLEOTIDE SEQUENCE [LARGE SCALE GENOMIC DNA]</scope>
</reference>
<sequence>MANAKCGMTSVRDDRLHDKENLCTALLQIDLSRPCGLSTGLTATSSGDVSIQKPCPSIEYTIMVLQWNIPSWYFNGIYHHGTSMEYTIMESFNGIYHNGILRWNIPPRNLSIEHTTMESFYGIYNLQRNMLYQSYNGIYHLQRNMLYQSFNGIYHLQKNMLYQSFNEIYHLQGIYTNPSMK</sequence>